<dbReference type="GO" id="GO:0098797">
    <property type="term" value="C:plasma membrane protein complex"/>
    <property type="evidence" value="ECO:0007669"/>
    <property type="project" value="TreeGrafter"/>
</dbReference>
<keyword evidence="9 11" id="KW-0472">Membrane</keyword>
<dbReference type="PANTHER" id="PTHR33446:SF2">
    <property type="entry name" value="PROTEIN TONB"/>
    <property type="match status" value="1"/>
</dbReference>
<reference evidence="13 14" key="1">
    <citation type="submission" date="2016-11" db="EMBL/GenBank/DDBJ databases">
        <authorList>
            <person name="Jaros S."/>
            <person name="Januszkiewicz K."/>
            <person name="Wedrychowicz H."/>
        </authorList>
    </citation>
    <scope>NUCLEOTIDE SEQUENCE [LARGE SCALE GENOMIC DNA]</scope>
    <source>
        <strain evidence="13 14">DSM 27406</strain>
    </source>
</reference>
<dbReference type="NCBIfam" id="TIGR01352">
    <property type="entry name" value="tonB_Cterm"/>
    <property type="match status" value="1"/>
</dbReference>
<dbReference type="PANTHER" id="PTHR33446">
    <property type="entry name" value="PROTEIN TONB-RELATED"/>
    <property type="match status" value="1"/>
</dbReference>
<dbReference type="GO" id="GO:0015891">
    <property type="term" value="P:siderophore transport"/>
    <property type="evidence" value="ECO:0007669"/>
    <property type="project" value="InterPro"/>
</dbReference>
<evidence type="ECO:0000256" key="3">
    <source>
        <dbReference type="ARBA" id="ARBA00022448"/>
    </source>
</evidence>
<feature type="transmembrane region" description="Helical" evidence="11">
    <location>
        <begin position="54"/>
        <end position="71"/>
    </location>
</feature>
<keyword evidence="5" id="KW-0997">Cell inner membrane</keyword>
<evidence type="ECO:0000313" key="14">
    <source>
        <dbReference type="Proteomes" id="UP000184420"/>
    </source>
</evidence>
<dbReference type="OrthoDB" id="1039448at2"/>
<organism evidence="13 14">
    <name type="scientific">Chitinophaga jiangningensis</name>
    <dbReference type="NCBI Taxonomy" id="1419482"/>
    <lineage>
        <taxon>Bacteria</taxon>
        <taxon>Pseudomonadati</taxon>
        <taxon>Bacteroidota</taxon>
        <taxon>Chitinophagia</taxon>
        <taxon>Chitinophagales</taxon>
        <taxon>Chitinophagaceae</taxon>
        <taxon>Chitinophaga</taxon>
    </lineage>
</organism>
<evidence type="ECO:0000256" key="11">
    <source>
        <dbReference type="SAM" id="Phobius"/>
    </source>
</evidence>
<dbReference type="InterPro" id="IPR037682">
    <property type="entry name" value="TonB_C"/>
</dbReference>
<protein>
    <submittedName>
        <fullName evidence="13">Outer membrane transport energization protein TonB</fullName>
    </submittedName>
</protein>
<keyword evidence="4" id="KW-1003">Cell membrane</keyword>
<evidence type="ECO:0000256" key="10">
    <source>
        <dbReference type="SAM" id="MobiDB-lite"/>
    </source>
</evidence>
<dbReference type="Pfam" id="PF03544">
    <property type="entry name" value="TonB_C"/>
    <property type="match status" value="1"/>
</dbReference>
<feature type="domain" description="TonB C-terminal" evidence="12">
    <location>
        <begin position="199"/>
        <end position="293"/>
    </location>
</feature>
<dbReference type="InterPro" id="IPR003538">
    <property type="entry name" value="TonB"/>
</dbReference>
<evidence type="ECO:0000256" key="9">
    <source>
        <dbReference type="ARBA" id="ARBA00023136"/>
    </source>
</evidence>
<dbReference type="GO" id="GO:0055085">
    <property type="term" value="P:transmembrane transport"/>
    <property type="evidence" value="ECO:0007669"/>
    <property type="project" value="InterPro"/>
</dbReference>
<dbReference type="AlphaFoldDB" id="A0A1M7FAM1"/>
<dbReference type="Proteomes" id="UP000184420">
    <property type="component" value="Unassembled WGS sequence"/>
</dbReference>
<dbReference type="STRING" id="1419482.SAMN05444266_10662"/>
<evidence type="ECO:0000256" key="6">
    <source>
        <dbReference type="ARBA" id="ARBA00022692"/>
    </source>
</evidence>
<keyword evidence="14" id="KW-1185">Reference proteome</keyword>
<dbReference type="InterPro" id="IPR051045">
    <property type="entry name" value="TonB-dependent_transducer"/>
</dbReference>
<dbReference type="PRINTS" id="PR01374">
    <property type="entry name" value="TONBPROTEIN"/>
</dbReference>
<dbReference type="RefSeq" id="WP_083550102.1">
    <property type="nucleotide sequence ID" value="NZ_FRBL01000006.1"/>
</dbReference>
<keyword evidence="6 11" id="KW-0812">Transmembrane</keyword>
<accession>A0A1M7FAM1</accession>
<gene>
    <name evidence="13" type="ORF">SAMN05444266_10662</name>
</gene>
<evidence type="ECO:0000256" key="8">
    <source>
        <dbReference type="ARBA" id="ARBA00022989"/>
    </source>
</evidence>
<evidence type="ECO:0000313" key="13">
    <source>
        <dbReference type="EMBL" id="SHM01066.1"/>
    </source>
</evidence>
<feature type="compositionally biased region" description="Pro residues" evidence="10">
    <location>
        <begin position="102"/>
        <end position="119"/>
    </location>
</feature>
<evidence type="ECO:0000256" key="1">
    <source>
        <dbReference type="ARBA" id="ARBA00004383"/>
    </source>
</evidence>
<evidence type="ECO:0000256" key="5">
    <source>
        <dbReference type="ARBA" id="ARBA00022519"/>
    </source>
</evidence>
<dbReference type="InterPro" id="IPR006260">
    <property type="entry name" value="TonB/TolA_C"/>
</dbReference>
<sequence length="293" mass="32207">MEKYFLHHLVEKQFTMDATKIPREEFLDILFAGRNKDYGAYELRSRYDRRVRNAVIVTASMVMVLVGGYLANISMAADKEAVNPFVYKPIAPIDPIMEQPDRTPPPPPPPVAPAPPPAAPTSQFVAPVVASGDQATDLPPQEELRNNVIGFENKEGVEGGADVMADLSGDGGNKVVTPPISHREEGPVSFVEIMPEFPGGEAALAKYLQKAVHYPRTAQENDIMGTVFVKFVVGKDGNITDLQIMSQRKGGGLEEEALRVVGSMPKWKPGRQNGQNVAVYFTLPIRFELSRDY</sequence>
<name>A0A1M7FAM1_9BACT</name>
<proteinExistence type="inferred from homology"/>
<keyword evidence="7" id="KW-0653">Protein transport</keyword>
<dbReference type="Gene3D" id="3.30.1150.10">
    <property type="match status" value="1"/>
</dbReference>
<keyword evidence="8 11" id="KW-1133">Transmembrane helix</keyword>
<dbReference type="GO" id="GO:0030288">
    <property type="term" value="C:outer membrane-bounded periplasmic space"/>
    <property type="evidence" value="ECO:0007669"/>
    <property type="project" value="InterPro"/>
</dbReference>
<dbReference type="GO" id="GO:0031992">
    <property type="term" value="F:energy transducer activity"/>
    <property type="evidence" value="ECO:0007669"/>
    <property type="project" value="InterPro"/>
</dbReference>
<dbReference type="EMBL" id="FRBL01000006">
    <property type="protein sequence ID" value="SHM01066.1"/>
    <property type="molecule type" value="Genomic_DNA"/>
</dbReference>
<keyword evidence="3" id="KW-0813">Transport</keyword>
<comment type="similarity">
    <text evidence="2">Belongs to the TonB family.</text>
</comment>
<feature type="region of interest" description="Disordered" evidence="10">
    <location>
        <begin position="96"/>
        <end position="122"/>
    </location>
</feature>
<evidence type="ECO:0000259" key="12">
    <source>
        <dbReference type="PROSITE" id="PS52015"/>
    </source>
</evidence>
<dbReference type="SUPFAM" id="SSF74653">
    <property type="entry name" value="TolA/TonB C-terminal domain"/>
    <property type="match status" value="1"/>
</dbReference>
<evidence type="ECO:0000256" key="4">
    <source>
        <dbReference type="ARBA" id="ARBA00022475"/>
    </source>
</evidence>
<evidence type="ECO:0000256" key="2">
    <source>
        <dbReference type="ARBA" id="ARBA00006555"/>
    </source>
</evidence>
<comment type="subcellular location">
    <subcellularLocation>
        <location evidence="1">Cell inner membrane</location>
        <topology evidence="1">Single-pass membrane protein</topology>
        <orientation evidence="1">Periplasmic side</orientation>
    </subcellularLocation>
</comment>
<evidence type="ECO:0000256" key="7">
    <source>
        <dbReference type="ARBA" id="ARBA00022927"/>
    </source>
</evidence>
<dbReference type="PROSITE" id="PS52015">
    <property type="entry name" value="TONB_CTD"/>
    <property type="match status" value="1"/>
</dbReference>
<dbReference type="GO" id="GO:0015031">
    <property type="term" value="P:protein transport"/>
    <property type="evidence" value="ECO:0007669"/>
    <property type="project" value="UniProtKB-KW"/>
</dbReference>